<evidence type="ECO:0000313" key="4">
    <source>
        <dbReference type="Proteomes" id="UP000593567"/>
    </source>
</evidence>
<organism evidence="3 4">
    <name type="scientific">Bugula neritina</name>
    <name type="common">Brown bryozoan</name>
    <name type="synonym">Sertularia neritina</name>
    <dbReference type="NCBI Taxonomy" id="10212"/>
    <lineage>
        <taxon>Eukaryota</taxon>
        <taxon>Metazoa</taxon>
        <taxon>Spiralia</taxon>
        <taxon>Lophotrochozoa</taxon>
        <taxon>Bryozoa</taxon>
        <taxon>Gymnolaemata</taxon>
        <taxon>Cheilostomatida</taxon>
        <taxon>Flustrina</taxon>
        <taxon>Buguloidea</taxon>
        <taxon>Bugulidae</taxon>
        <taxon>Bugula</taxon>
    </lineage>
</organism>
<proteinExistence type="predicted"/>
<protein>
    <recommendedName>
        <fullName evidence="2">Laminin G domain-containing protein</fullName>
    </recommendedName>
</protein>
<gene>
    <name evidence="3" type="ORF">EB796_003954</name>
</gene>
<reference evidence="3" key="1">
    <citation type="submission" date="2020-06" db="EMBL/GenBank/DDBJ databases">
        <title>Draft genome of Bugula neritina, a colonial animal packing powerful symbionts and potential medicines.</title>
        <authorList>
            <person name="Rayko M."/>
        </authorList>
    </citation>
    <scope>NUCLEOTIDE SEQUENCE [LARGE SCALE GENOMIC DNA]</scope>
    <source>
        <strain evidence="3">Kwan_BN1</strain>
    </source>
</reference>
<evidence type="ECO:0000259" key="2">
    <source>
        <dbReference type="PROSITE" id="PS50025"/>
    </source>
</evidence>
<dbReference type="Pfam" id="PF00054">
    <property type="entry name" value="Laminin_G_1"/>
    <property type="match status" value="1"/>
</dbReference>
<dbReference type="InterPro" id="IPR001791">
    <property type="entry name" value="Laminin_G"/>
</dbReference>
<comment type="caution">
    <text evidence="3">The sequence shown here is derived from an EMBL/GenBank/DDBJ whole genome shotgun (WGS) entry which is preliminary data.</text>
</comment>
<dbReference type="InterPro" id="IPR013320">
    <property type="entry name" value="ConA-like_dom_sf"/>
</dbReference>
<comment type="caution">
    <text evidence="1">Lacks conserved residue(s) required for the propagation of feature annotation.</text>
</comment>
<dbReference type="OrthoDB" id="5989513at2759"/>
<dbReference type="Proteomes" id="UP000593567">
    <property type="component" value="Unassembled WGS sequence"/>
</dbReference>
<keyword evidence="4" id="KW-1185">Reference proteome</keyword>
<sequence>MDDGKTPNPTDYLMVQLVGGKVSLEYQFSKDMSGRGPATFTRTDVDIAQDTIVSISIERKRMALVLAIDTDPGTSPQIPNFGEDLCFGDCQGGLEYVLSTRNSDMFIGGVPQSIRDTRRAVNFPPAFKGEIYDVDYKNCECVRSNPVLVDVGTSIDKTEDPCFNKTVAGQVCTRLITPQGY</sequence>
<feature type="domain" description="Laminin G" evidence="2">
    <location>
        <begin position="1"/>
        <end position="172"/>
    </location>
</feature>
<dbReference type="Gene3D" id="2.60.120.200">
    <property type="match status" value="1"/>
</dbReference>
<evidence type="ECO:0000313" key="3">
    <source>
        <dbReference type="EMBL" id="KAF6037747.1"/>
    </source>
</evidence>
<dbReference type="PROSITE" id="PS50025">
    <property type="entry name" value="LAM_G_DOMAIN"/>
    <property type="match status" value="1"/>
</dbReference>
<dbReference type="SUPFAM" id="SSF49899">
    <property type="entry name" value="Concanavalin A-like lectins/glucanases"/>
    <property type="match status" value="1"/>
</dbReference>
<evidence type="ECO:0000256" key="1">
    <source>
        <dbReference type="PROSITE-ProRule" id="PRU00122"/>
    </source>
</evidence>
<accession>A0A7J7KHN1</accession>
<name>A0A7J7KHN1_BUGNE</name>
<dbReference type="EMBL" id="VXIV02000525">
    <property type="protein sequence ID" value="KAF6037747.1"/>
    <property type="molecule type" value="Genomic_DNA"/>
</dbReference>
<dbReference type="AlphaFoldDB" id="A0A7J7KHN1"/>